<keyword evidence="3" id="KW-1185">Reference proteome</keyword>
<dbReference type="AlphaFoldDB" id="A0AA48KQ67"/>
<name>A0AA48KQ67_9FLAO</name>
<dbReference type="EMBL" id="AP027268">
    <property type="protein sequence ID" value="BDW91791.1"/>
    <property type="molecule type" value="Genomic_DNA"/>
</dbReference>
<evidence type="ECO:0000313" key="3">
    <source>
        <dbReference type="Proteomes" id="UP001330184"/>
    </source>
</evidence>
<evidence type="ECO:0000256" key="1">
    <source>
        <dbReference type="SAM" id="SignalP"/>
    </source>
</evidence>
<feature type="chain" id="PRO_5041268614" description="GLPGLI family protein" evidence="1">
    <location>
        <begin position="19"/>
        <end position="246"/>
    </location>
</feature>
<keyword evidence="1" id="KW-0732">Signal</keyword>
<protein>
    <recommendedName>
        <fullName evidence="4">GLPGLI family protein</fullName>
    </recommendedName>
</protein>
<accession>A0AA48KQ67</accession>
<evidence type="ECO:0008006" key="4">
    <source>
        <dbReference type="Google" id="ProtNLM"/>
    </source>
</evidence>
<evidence type="ECO:0000313" key="2">
    <source>
        <dbReference type="EMBL" id="BDW91791.1"/>
    </source>
</evidence>
<reference evidence="2 3" key="1">
    <citation type="submission" date="2023-01" db="EMBL/GenBank/DDBJ databases">
        <title>Complete genome sequence of Muricauda aquimarina strain IFOP_LL357.</title>
        <authorList>
            <person name="Gajardo G."/>
            <person name="Ueki S."/>
            <person name="Maruyama F."/>
        </authorList>
    </citation>
    <scope>NUCLEOTIDE SEQUENCE [LARGE SCALE GENOMIC DNA]</scope>
    <source>
        <strain evidence="2 3">IFOP_LL357</strain>
    </source>
</reference>
<dbReference type="Proteomes" id="UP001330184">
    <property type="component" value="Chromosome"/>
</dbReference>
<dbReference type="RefSeq" id="WP_338196546.1">
    <property type="nucleotide sequence ID" value="NZ_AP027268.1"/>
</dbReference>
<organism evidence="2 3">
    <name type="scientific">Flagellimonas marinaquae</name>
    <dbReference type="NCBI Taxonomy" id="254955"/>
    <lineage>
        <taxon>Bacteria</taxon>
        <taxon>Pseudomonadati</taxon>
        <taxon>Bacteroidota</taxon>
        <taxon>Flavobacteriia</taxon>
        <taxon>Flavobacteriales</taxon>
        <taxon>Flavobacteriaceae</taxon>
        <taxon>Flagellimonas</taxon>
    </lineage>
</organism>
<sequence length="246" mass="28610">MKYSIFTVFIALTFNGFAQLSSAPTTEQGMFDAARGGSPQLNLVMMELRNKKSSFNENSNILGSPYYTKNFVRSKVFYDGEFTGEFMVRYNAFNNEFEIKESAQGDKPLKSFLPDKKIEVLYGSKMMKFSTFINRKKETKNGYLATIWEGEKYKLYHKLSVKFTEGRSAVNSMVQSTPSRFTHFSEYYFQKKGVNRIDEVDTRKGKFLKLFTSDQRKTINEILKTEKTDLNDENDLKLFFQKIDTL</sequence>
<proteinExistence type="predicted"/>
<feature type="signal peptide" evidence="1">
    <location>
        <begin position="1"/>
        <end position="18"/>
    </location>
</feature>
<gene>
    <name evidence="2" type="ORF">MACH07_06230</name>
</gene>